<dbReference type="Pfam" id="PF04364">
    <property type="entry name" value="DNA_pol3_chi"/>
    <property type="match status" value="1"/>
</dbReference>
<dbReference type="EMBL" id="DOEK01000029">
    <property type="protein sequence ID" value="HBP30581.1"/>
    <property type="molecule type" value="Genomic_DNA"/>
</dbReference>
<protein>
    <submittedName>
        <fullName evidence="1">DNA polymerase III subunit chi</fullName>
    </submittedName>
</protein>
<dbReference type="InterPro" id="IPR036768">
    <property type="entry name" value="PolIII_chi_sf"/>
</dbReference>
<evidence type="ECO:0000313" key="2">
    <source>
        <dbReference type="Proteomes" id="UP000264036"/>
    </source>
</evidence>
<dbReference type="GO" id="GO:0006260">
    <property type="term" value="P:DNA replication"/>
    <property type="evidence" value="ECO:0007669"/>
    <property type="project" value="InterPro"/>
</dbReference>
<comment type="caution">
    <text evidence="1">The sequence shown here is derived from an EMBL/GenBank/DDBJ whole genome shotgun (WGS) entry which is preliminary data.</text>
</comment>
<accession>A0A356LJ39</accession>
<name>A0A356LJ39_9BURK</name>
<reference evidence="1 2" key="1">
    <citation type="journal article" date="2018" name="Nat. Biotechnol.">
        <title>A standardized bacterial taxonomy based on genome phylogeny substantially revises the tree of life.</title>
        <authorList>
            <person name="Parks D.H."/>
            <person name="Chuvochina M."/>
            <person name="Waite D.W."/>
            <person name="Rinke C."/>
            <person name="Skarshewski A."/>
            <person name="Chaumeil P.A."/>
            <person name="Hugenholtz P."/>
        </authorList>
    </citation>
    <scope>NUCLEOTIDE SEQUENCE [LARGE SCALE GENOMIC DNA]</scope>
    <source>
        <strain evidence="1">UBA10707</strain>
    </source>
</reference>
<gene>
    <name evidence="1" type="ORF">DD666_14325</name>
</gene>
<sequence length="144" mass="15993">MRIDFAFGAADRLGMACDVVRKQYQAGQPVLIYCTDPKRLAVFSRKLWALEDTLFIPHDEVGPDTPANSPVRVTRVSPAQALQDGAPVPWLLNLDLACPPDTEGFTRLLEIVSNHEQDKAAARLRYKQYTAAGHDVRAHNISSH</sequence>
<dbReference type="AlphaFoldDB" id="A0A356LJ39"/>
<evidence type="ECO:0000313" key="1">
    <source>
        <dbReference type="EMBL" id="HBP30581.1"/>
    </source>
</evidence>
<organism evidence="1 2">
    <name type="scientific">Advenella kashmirensis</name>
    <dbReference type="NCBI Taxonomy" id="310575"/>
    <lineage>
        <taxon>Bacteria</taxon>
        <taxon>Pseudomonadati</taxon>
        <taxon>Pseudomonadota</taxon>
        <taxon>Betaproteobacteria</taxon>
        <taxon>Burkholderiales</taxon>
        <taxon>Alcaligenaceae</taxon>
    </lineage>
</organism>
<dbReference type="Gene3D" id="3.40.50.10110">
    <property type="entry name" value="DNA polymerase III subunit chi"/>
    <property type="match status" value="1"/>
</dbReference>
<dbReference type="Proteomes" id="UP000264036">
    <property type="component" value="Unassembled WGS sequence"/>
</dbReference>
<dbReference type="PANTHER" id="PTHR38767:SF1">
    <property type="entry name" value="DNA POLYMERASE III SUBUNIT CHI"/>
    <property type="match status" value="1"/>
</dbReference>
<dbReference type="SUPFAM" id="SSF102400">
    <property type="entry name" value="DNA polymerase III chi subunit"/>
    <property type="match status" value="1"/>
</dbReference>
<dbReference type="InterPro" id="IPR007459">
    <property type="entry name" value="DNA_pol3_chi"/>
</dbReference>
<proteinExistence type="predicted"/>
<dbReference type="GO" id="GO:0032298">
    <property type="term" value="P:positive regulation of DNA-templated DNA replication initiation"/>
    <property type="evidence" value="ECO:0007669"/>
    <property type="project" value="TreeGrafter"/>
</dbReference>
<dbReference type="GO" id="GO:0003887">
    <property type="term" value="F:DNA-directed DNA polymerase activity"/>
    <property type="evidence" value="ECO:0007669"/>
    <property type="project" value="InterPro"/>
</dbReference>
<dbReference type="PANTHER" id="PTHR38767">
    <property type="entry name" value="DNA POLYMERASE III SUBUNIT CHI"/>
    <property type="match status" value="1"/>
</dbReference>
<dbReference type="GO" id="GO:0003677">
    <property type="term" value="F:DNA binding"/>
    <property type="evidence" value="ECO:0007669"/>
    <property type="project" value="InterPro"/>
</dbReference>